<dbReference type="GO" id="GO:0005886">
    <property type="term" value="C:plasma membrane"/>
    <property type="evidence" value="ECO:0007669"/>
    <property type="project" value="UniProtKB-SubCell"/>
</dbReference>
<accession>A0A6A6TU56</accession>
<dbReference type="OrthoDB" id="3649192at2759"/>
<dbReference type="GO" id="GO:0098552">
    <property type="term" value="C:side of membrane"/>
    <property type="evidence" value="ECO:0007669"/>
    <property type="project" value="UniProtKB-KW"/>
</dbReference>
<dbReference type="Pfam" id="PF03198">
    <property type="entry name" value="Glyco_hydro_72"/>
    <property type="match status" value="1"/>
</dbReference>
<keyword evidence="8 9" id="KW-0449">Lipoprotein</keyword>
<evidence type="ECO:0000313" key="12">
    <source>
        <dbReference type="EMBL" id="KAF2663362.1"/>
    </source>
</evidence>
<organism evidence="12 13">
    <name type="scientific">Microthyrium microscopicum</name>
    <dbReference type="NCBI Taxonomy" id="703497"/>
    <lineage>
        <taxon>Eukaryota</taxon>
        <taxon>Fungi</taxon>
        <taxon>Dikarya</taxon>
        <taxon>Ascomycota</taxon>
        <taxon>Pezizomycotina</taxon>
        <taxon>Dothideomycetes</taxon>
        <taxon>Dothideomycetes incertae sedis</taxon>
        <taxon>Microthyriales</taxon>
        <taxon>Microthyriaceae</taxon>
        <taxon>Microthyrium</taxon>
    </lineage>
</organism>
<dbReference type="GO" id="GO:0042124">
    <property type="term" value="F:1,3-beta-glucanosyltransferase activity"/>
    <property type="evidence" value="ECO:0007669"/>
    <property type="project" value="TreeGrafter"/>
</dbReference>
<protein>
    <recommendedName>
        <fullName evidence="9">1,3-beta-glucanosyltransferase</fullName>
        <ecNumber evidence="9">2.4.1.-</ecNumber>
    </recommendedName>
</protein>
<evidence type="ECO:0000259" key="11">
    <source>
        <dbReference type="Pfam" id="PF07983"/>
    </source>
</evidence>
<keyword evidence="10" id="KW-0812">Transmembrane</keyword>
<dbReference type="PANTHER" id="PTHR31468">
    <property type="entry name" value="1,3-BETA-GLUCANOSYLTRANSFERASE GAS1"/>
    <property type="match status" value="1"/>
</dbReference>
<evidence type="ECO:0000256" key="7">
    <source>
        <dbReference type="ARBA" id="ARBA00023180"/>
    </source>
</evidence>
<sequence>MKGLQYQDFSNDLNNTKAIIDPLEDGARCARDIPYFKKLGINTLYVLHIRPQSSHTDCMYKLRDAGIYVLLNLGNKAGTESRTFRWEYPLADRFKTIVSEFATFSNVLGFRIVGSIPKFIPLTRAAVRDLKDHLRITKQRDVPFGFDSFEEFPSDHQIYEQLSCGAQNAAVDFLFCSPNFEGCLNVSSLEDAVNRVASIQSPLPVVLAGTACDEGPEADKKLLISAYSGKQLAIHSGISLFSYFDNDFALNKTRSGLVEIKSGLVISRPIFSVIANEYAELQPSSIQISDYTTSTIIQPSCSSILTVADVSKGDNPVTATTTLRIASQLPPTPNGNLCNCMMQNIECVQKENVTLEADPVNTPNFLITGLEPEDAALYGKVCKNSTSDSKCVGSTSDTSIGRYGAYSVCNKDQRISWVLNQHYLSQNKNRSDCLSLGGKIQDVQKQTSKQCQGLLQQAGANGTGTVLDAADEVLSTDISTSRGLSTAAKAGISVAAIIMVFISISAFLLLRKRRKRSSNANTGEPETFEKAELPPYNFAALEKKSVLELDGSLIHESGTDDLVEARDGEILEANNGEILEASHGEIMELPTIHNGPFELESTEPRLKKA</sequence>
<keyword evidence="7" id="KW-0325">Glycoprotein</keyword>
<evidence type="ECO:0000256" key="9">
    <source>
        <dbReference type="RuleBase" id="RU361209"/>
    </source>
</evidence>
<dbReference type="AlphaFoldDB" id="A0A6A6TU56"/>
<dbReference type="GO" id="GO:0071970">
    <property type="term" value="P:fungal-type cell wall (1-&gt;3)-beta-D-glucan biosynthetic process"/>
    <property type="evidence" value="ECO:0007669"/>
    <property type="project" value="TreeGrafter"/>
</dbReference>
<gene>
    <name evidence="12" type="ORF">BT63DRAFT_125653</name>
</gene>
<comment type="subcellular location">
    <subcellularLocation>
        <location evidence="1 9">Cell membrane</location>
        <topology evidence="1 9">Lipid-anchor</topology>
        <topology evidence="1 9">GPI-anchor</topology>
    </subcellularLocation>
</comment>
<feature type="transmembrane region" description="Helical" evidence="10">
    <location>
        <begin position="490"/>
        <end position="510"/>
    </location>
</feature>
<comment type="function">
    <text evidence="9">Splits internally a 1,3-beta-glucan molecule and transfers the newly generated reducing end (the donor) to the non-reducing end of another 1,3-beta-glucan molecule (the acceptor) forming a 1,3-beta linkage, resulting in the elongation of 1,3-beta-glucan chains in the cell wall.</text>
</comment>
<evidence type="ECO:0000256" key="6">
    <source>
        <dbReference type="ARBA" id="ARBA00023157"/>
    </source>
</evidence>
<proteinExistence type="inferred from homology"/>
<keyword evidence="6" id="KW-1015">Disulfide bond</keyword>
<dbReference type="PANTHER" id="PTHR31468:SF2">
    <property type="entry name" value="1,3-BETA-GLUCANOSYLTRANSFERASE GAS1"/>
    <property type="match status" value="1"/>
</dbReference>
<evidence type="ECO:0000256" key="2">
    <source>
        <dbReference type="ARBA" id="ARBA00007528"/>
    </source>
</evidence>
<keyword evidence="10" id="KW-1133">Transmembrane helix</keyword>
<reference evidence="12" key="1">
    <citation type="journal article" date="2020" name="Stud. Mycol.">
        <title>101 Dothideomycetes genomes: a test case for predicting lifestyles and emergence of pathogens.</title>
        <authorList>
            <person name="Haridas S."/>
            <person name="Albert R."/>
            <person name="Binder M."/>
            <person name="Bloem J."/>
            <person name="Labutti K."/>
            <person name="Salamov A."/>
            <person name="Andreopoulos B."/>
            <person name="Baker S."/>
            <person name="Barry K."/>
            <person name="Bills G."/>
            <person name="Bluhm B."/>
            <person name="Cannon C."/>
            <person name="Castanera R."/>
            <person name="Culley D."/>
            <person name="Daum C."/>
            <person name="Ezra D."/>
            <person name="Gonzalez J."/>
            <person name="Henrissat B."/>
            <person name="Kuo A."/>
            <person name="Liang C."/>
            <person name="Lipzen A."/>
            <person name="Lutzoni F."/>
            <person name="Magnuson J."/>
            <person name="Mondo S."/>
            <person name="Nolan M."/>
            <person name="Ohm R."/>
            <person name="Pangilinan J."/>
            <person name="Park H.-J."/>
            <person name="Ramirez L."/>
            <person name="Alfaro M."/>
            <person name="Sun H."/>
            <person name="Tritt A."/>
            <person name="Yoshinaga Y."/>
            <person name="Zwiers L.-H."/>
            <person name="Turgeon B."/>
            <person name="Goodwin S."/>
            <person name="Spatafora J."/>
            <person name="Crous P."/>
            <person name="Grigoriev I."/>
        </authorList>
    </citation>
    <scope>NUCLEOTIDE SEQUENCE</scope>
    <source>
        <strain evidence="12">CBS 115976</strain>
    </source>
</reference>
<dbReference type="GO" id="GO:0031505">
    <property type="term" value="P:fungal-type cell wall organization"/>
    <property type="evidence" value="ECO:0007669"/>
    <property type="project" value="TreeGrafter"/>
</dbReference>
<comment type="similarity">
    <text evidence="2 9">Belongs to the glycosyl hydrolase 72 family.</text>
</comment>
<keyword evidence="4" id="KW-0732">Signal</keyword>
<name>A0A6A6TU56_9PEZI</name>
<evidence type="ECO:0000256" key="5">
    <source>
        <dbReference type="ARBA" id="ARBA00023136"/>
    </source>
</evidence>
<evidence type="ECO:0000256" key="1">
    <source>
        <dbReference type="ARBA" id="ARBA00004609"/>
    </source>
</evidence>
<dbReference type="Gene3D" id="1.20.58.1040">
    <property type="match status" value="1"/>
</dbReference>
<evidence type="ECO:0000313" key="13">
    <source>
        <dbReference type="Proteomes" id="UP000799302"/>
    </source>
</evidence>
<keyword evidence="3 9" id="KW-0336">GPI-anchor</keyword>
<evidence type="ECO:0000256" key="3">
    <source>
        <dbReference type="ARBA" id="ARBA00022622"/>
    </source>
</evidence>
<dbReference type="SUPFAM" id="SSF51445">
    <property type="entry name" value="(Trans)glycosidases"/>
    <property type="match status" value="1"/>
</dbReference>
<dbReference type="InterPro" id="IPR017853">
    <property type="entry name" value="GH"/>
</dbReference>
<dbReference type="Pfam" id="PF07983">
    <property type="entry name" value="X8"/>
    <property type="match status" value="1"/>
</dbReference>
<keyword evidence="9" id="KW-0808">Transferase</keyword>
<dbReference type="Gene3D" id="3.20.20.80">
    <property type="entry name" value="Glycosidases"/>
    <property type="match status" value="1"/>
</dbReference>
<keyword evidence="13" id="KW-1185">Reference proteome</keyword>
<evidence type="ECO:0000256" key="10">
    <source>
        <dbReference type="SAM" id="Phobius"/>
    </source>
</evidence>
<dbReference type="Proteomes" id="UP000799302">
    <property type="component" value="Unassembled WGS sequence"/>
</dbReference>
<dbReference type="InterPro" id="IPR004886">
    <property type="entry name" value="Glucanosyltransferase"/>
</dbReference>
<evidence type="ECO:0000256" key="8">
    <source>
        <dbReference type="ARBA" id="ARBA00023288"/>
    </source>
</evidence>
<evidence type="ECO:0000256" key="4">
    <source>
        <dbReference type="ARBA" id="ARBA00022729"/>
    </source>
</evidence>
<feature type="domain" description="X8" evidence="11">
    <location>
        <begin position="377"/>
        <end position="433"/>
    </location>
</feature>
<dbReference type="InterPro" id="IPR012946">
    <property type="entry name" value="X8"/>
</dbReference>
<keyword evidence="5 9" id="KW-0472">Membrane</keyword>
<dbReference type="EMBL" id="MU004246">
    <property type="protein sequence ID" value="KAF2663362.1"/>
    <property type="molecule type" value="Genomic_DNA"/>
</dbReference>
<dbReference type="EC" id="2.4.1.-" evidence="9"/>